<evidence type="ECO:0000313" key="3">
    <source>
        <dbReference type="EMBL" id="KRX02269.1"/>
    </source>
</evidence>
<evidence type="ECO:0000313" key="4">
    <source>
        <dbReference type="Proteomes" id="UP000054937"/>
    </source>
</evidence>
<feature type="coiled-coil region" evidence="1">
    <location>
        <begin position="55"/>
        <end position="120"/>
    </location>
</feature>
<gene>
    <name evidence="3" type="ORF">PPERSA_04891</name>
</gene>
<reference evidence="3 4" key="1">
    <citation type="journal article" date="2015" name="Sci. Rep.">
        <title>Genome of the facultative scuticociliatosis pathogen Pseudocohnilembus persalinus provides insight into its virulence through horizontal gene transfer.</title>
        <authorList>
            <person name="Xiong J."/>
            <person name="Wang G."/>
            <person name="Cheng J."/>
            <person name="Tian M."/>
            <person name="Pan X."/>
            <person name="Warren A."/>
            <person name="Jiang C."/>
            <person name="Yuan D."/>
            <person name="Miao W."/>
        </authorList>
    </citation>
    <scope>NUCLEOTIDE SEQUENCE [LARGE SCALE GENOMIC DNA]</scope>
    <source>
        <strain evidence="3">36N120E</strain>
    </source>
</reference>
<dbReference type="Proteomes" id="UP000054937">
    <property type="component" value="Unassembled WGS sequence"/>
</dbReference>
<evidence type="ECO:0000256" key="2">
    <source>
        <dbReference type="SAM" id="MobiDB-lite"/>
    </source>
</evidence>
<dbReference type="InParanoid" id="A0A0V0QJ41"/>
<keyword evidence="1" id="KW-0175">Coiled coil</keyword>
<evidence type="ECO:0000256" key="1">
    <source>
        <dbReference type="SAM" id="Coils"/>
    </source>
</evidence>
<accession>A0A0V0QJ41</accession>
<feature type="region of interest" description="Disordered" evidence="2">
    <location>
        <begin position="123"/>
        <end position="144"/>
    </location>
</feature>
<sequence length="186" mass="22357">MKSHNVQDLNTFENTYSQSQFKDLEQTLQLQFDQNQQQNQNAPLYYSRINTPMSQQGIRKRIRKTSNQLNQQQEEFQEEFLDQWKNKNGKFLFGGLQLENKNIKQEVEELITDKKEMNKLKKLKKNSIQSKQQTRFNSQEKNEKQQIQLKESKSQQFFNPLDSQKNDLKNNNQNDIFCNEKSQWVV</sequence>
<dbReference type="EMBL" id="LDAU01000156">
    <property type="protein sequence ID" value="KRX02269.1"/>
    <property type="molecule type" value="Genomic_DNA"/>
</dbReference>
<keyword evidence="4" id="KW-1185">Reference proteome</keyword>
<protein>
    <submittedName>
        <fullName evidence="3">Uncharacterized protein</fullName>
    </submittedName>
</protein>
<organism evidence="3 4">
    <name type="scientific">Pseudocohnilembus persalinus</name>
    <name type="common">Ciliate</name>
    <dbReference type="NCBI Taxonomy" id="266149"/>
    <lineage>
        <taxon>Eukaryota</taxon>
        <taxon>Sar</taxon>
        <taxon>Alveolata</taxon>
        <taxon>Ciliophora</taxon>
        <taxon>Intramacronucleata</taxon>
        <taxon>Oligohymenophorea</taxon>
        <taxon>Scuticociliatia</taxon>
        <taxon>Philasterida</taxon>
        <taxon>Pseudocohnilembidae</taxon>
        <taxon>Pseudocohnilembus</taxon>
    </lineage>
</organism>
<name>A0A0V0QJ41_PSEPJ</name>
<comment type="caution">
    <text evidence="3">The sequence shown here is derived from an EMBL/GenBank/DDBJ whole genome shotgun (WGS) entry which is preliminary data.</text>
</comment>
<proteinExistence type="predicted"/>
<dbReference type="AlphaFoldDB" id="A0A0V0QJ41"/>